<dbReference type="STRING" id="397945.Aave_0284"/>
<dbReference type="AlphaFoldDB" id="A1TIV3"/>
<dbReference type="SUPFAM" id="SSF55781">
    <property type="entry name" value="GAF domain-like"/>
    <property type="match status" value="1"/>
</dbReference>
<dbReference type="Proteomes" id="UP000002596">
    <property type="component" value="Chromosome"/>
</dbReference>
<protein>
    <submittedName>
        <fullName evidence="2">GAF sensor protein</fullName>
    </submittedName>
</protein>
<sequence>MQTASYAGTCRCLDWAMFLDYNPDDLDVRISELLVATSDSADPELPSAVPAVLRLLRTRLDMDVAFVSQITNGRRTIEAVDHTPGFDPLPAGSSDPVEETWCQHVIEGRLPERVENAAAYVKAGKAPDPGYPVGTLLSTPVRLPGGGVYGTLCCFSRGIHPEADIGRLRYTADLLASRLQPGPGKPASAR</sequence>
<name>A1TIV3_PARC0</name>
<gene>
    <name evidence="2" type="ordered locus">Aave_0284</name>
</gene>
<organism evidence="2 3">
    <name type="scientific">Paracidovorax citrulli (strain AAC00-1)</name>
    <name type="common">Acidovorax citrulli</name>
    <dbReference type="NCBI Taxonomy" id="397945"/>
    <lineage>
        <taxon>Bacteria</taxon>
        <taxon>Pseudomonadati</taxon>
        <taxon>Pseudomonadota</taxon>
        <taxon>Betaproteobacteria</taxon>
        <taxon>Burkholderiales</taxon>
        <taxon>Comamonadaceae</taxon>
        <taxon>Paracidovorax</taxon>
    </lineage>
</organism>
<dbReference type="HOGENOM" id="CLU_1536769_0_0_4"/>
<evidence type="ECO:0000313" key="3">
    <source>
        <dbReference type="Proteomes" id="UP000002596"/>
    </source>
</evidence>
<feature type="domain" description="GAF" evidence="1">
    <location>
        <begin position="47"/>
        <end position="178"/>
    </location>
</feature>
<proteinExistence type="predicted"/>
<dbReference type="Gene3D" id="3.30.450.40">
    <property type="match status" value="1"/>
</dbReference>
<reference evidence="2" key="1">
    <citation type="submission" date="2006-12" db="EMBL/GenBank/DDBJ databases">
        <title>Complete sequence of Acidovorax avenae subsp. citrulli AAC00-1.</title>
        <authorList>
            <consortium name="US DOE Joint Genome Institute"/>
            <person name="Copeland A."/>
            <person name="Lucas S."/>
            <person name="Lapidus A."/>
            <person name="Barry K."/>
            <person name="Detter J.C."/>
            <person name="Glavina del Rio T."/>
            <person name="Dalin E."/>
            <person name="Tice H."/>
            <person name="Pitluck S."/>
            <person name="Kiss H."/>
            <person name="Brettin T."/>
            <person name="Bruce D."/>
            <person name="Han C."/>
            <person name="Tapia R."/>
            <person name="Gilna P."/>
            <person name="Schmutz J."/>
            <person name="Larimer F."/>
            <person name="Land M."/>
            <person name="Hauser L."/>
            <person name="Kyrpides N."/>
            <person name="Kim E."/>
            <person name="Stahl D."/>
            <person name="Richardson P."/>
        </authorList>
    </citation>
    <scope>NUCLEOTIDE SEQUENCE</scope>
    <source>
        <strain evidence="2">AAC00-1</strain>
    </source>
</reference>
<evidence type="ECO:0000313" key="2">
    <source>
        <dbReference type="EMBL" id="ABM30891.1"/>
    </source>
</evidence>
<dbReference type="eggNOG" id="COG2203">
    <property type="taxonomic scope" value="Bacteria"/>
</dbReference>
<dbReference type="EMBL" id="CP000512">
    <property type="protein sequence ID" value="ABM30891.1"/>
    <property type="molecule type" value="Genomic_DNA"/>
</dbReference>
<dbReference type="Pfam" id="PF01590">
    <property type="entry name" value="GAF"/>
    <property type="match status" value="1"/>
</dbReference>
<dbReference type="InterPro" id="IPR003018">
    <property type="entry name" value="GAF"/>
</dbReference>
<accession>A1TIV3</accession>
<dbReference type="InterPro" id="IPR029016">
    <property type="entry name" value="GAF-like_dom_sf"/>
</dbReference>
<evidence type="ECO:0000259" key="1">
    <source>
        <dbReference type="Pfam" id="PF01590"/>
    </source>
</evidence>
<dbReference type="KEGG" id="aav:Aave_0284"/>